<gene>
    <name evidence="9" type="primary">pnp</name>
    <name evidence="12" type="ORF">UU35_C0014G0009</name>
</gene>
<dbReference type="Gene3D" id="2.40.50.140">
    <property type="entry name" value="Nucleic acid-binding proteins"/>
    <property type="match status" value="1"/>
</dbReference>
<comment type="function">
    <text evidence="9">Involved in mRNA degradation. Catalyzes the phosphorolysis of single-stranded polyribonucleotides processively in the 3'- to 5'-direction.</text>
</comment>
<keyword evidence="6 9" id="KW-0479">Metal-binding</keyword>
<organism evidence="12 13">
    <name type="scientific">Candidatus Uhrbacteria bacterium GW2011_GWC2_41_11</name>
    <dbReference type="NCBI Taxonomy" id="1618985"/>
    <lineage>
        <taxon>Bacteria</taxon>
        <taxon>Candidatus Uhriibacteriota</taxon>
    </lineage>
</organism>
<dbReference type="NCBIfam" id="NF008805">
    <property type="entry name" value="PRK11824.1"/>
    <property type="match status" value="1"/>
</dbReference>
<comment type="cofactor">
    <cofactor evidence="9">
        <name>Mg(2+)</name>
        <dbReference type="ChEBI" id="CHEBI:18420"/>
    </cofactor>
</comment>
<keyword evidence="4 9" id="KW-0808">Transferase</keyword>
<dbReference type="InterPro" id="IPR003029">
    <property type="entry name" value="S1_domain"/>
</dbReference>
<dbReference type="GO" id="GO:0005829">
    <property type="term" value="C:cytosol"/>
    <property type="evidence" value="ECO:0007669"/>
    <property type="project" value="TreeGrafter"/>
</dbReference>
<name>A0A0G0UG03_9BACT</name>
<dbReference type="InterPro" id="IPR036345">
    <property type="entry name" value="ExoRNase_PH_dom2_sf"/>
</dbReference>
<dbReference type="PANTHER" id="PTHR11252">
    <property type="entry name" value="POLYRIBONUCLEOTIDE NUCLEOTIDYLTRANSFERASE"/>
    <property type="match status" value="1"/>
</dbReference>
<dbReference type="CDD" id="cd04472">
    <property type="entry name" value="S1_PNPase"/>
    <property type="match status" value="1"/>
</dbReference>
<dbReference type="PIRSF" id="PIRSF005499">
    <property type="entry name" value="PNPase"/>
    <property type="match status" value="1"/>
</dbReference>
<evidence type="ECO:0000256" key="6">
    <source>
        <dbReference type="ARBA" id="ARBA00022723"/>
    </source>
</evidence>
<dbReference type="FunFam" id="2.40.50.140:FF:000023">
    <property type="entry name" value="Polyribonucleotide nucleotidyltransferase"/>
    <property type="match status" value="1"/>
</dbReference>
<evidence type="ECO:0000313" key="13">
    <source>
        <dbReference type="Proteomes" id="UP000034616"/>
    </source>
</evidence>
<feature type="domain" description="S1 motif" evidence="11">
    <location>
        <begin position="633"/>
        <end position="701"/>
    </location>
</feature>
<dbReference type="InterPro" id="IPR004087">
    <property type="entry name" value="KH_dom"/>
</dbReference>
<dbReference type="Pfam" id="PF01138">
    <property type="entry name" value="RNase_PH"/>
    <property type="match status" value="2"/>
</dbReference>
<dbReference type="NCBIfam" id="TIGR03591">
    <property type="entry name" value="polynuc_phos"/>
    <property type="match status" value="1"/>
</dbReference>
<dbReference type="InterPro" id="IPR027408">
    <property type="entry name" value="PNPase/RNase_PH_dom_sf"/>
</dbReference>
<dbReference type="InterPro" id="IPR036456">
    <property type="entry name" value="PNPase_PH_RNA-bd_sf"/>
</dbReference>
<feature type="compositionally biased region" description="Pro residues" evidence="10">
    <location>
        <begin position="715"/>
        <end position="724"/>
    </location>
</feature>
<dbReference type="Pfam" id="PF03725">
    <property type="entry name" value="RNase_PH_C"/>
    <property type="match status" value="1"/>
</dbReference>
<comment type="caution">
    <text evidence="12">The sequence shown here is derived from an EMBL/GenBank/DDBJ whole genome shotgun (WGS) entry which is preliminary data.</text>
</comment>
<dbReference type="GO" id="GO:0006402">
    <property type="term" value="P:mRNA catabolic process"/>
    <property type="evidence" value="ECO:0007669"/>
    <property type="project" value="UniProtKB-UniRule"/>
</dbReference>
<keyword evidence="7 9" id="KW-0460">Magnesium</keyword>
<keyword evidence="3 9" id="KW-0963">Cytoplasm</keyword>
<reference evidence="12 13" key="1">
    <citation type="journal article" date="2015" name="Nature">
        <title>rRNA introns, odd ribosomes, and small enigmatic genomes across a large radiation of phyla.</title>
        <authorList>
            <person name="Brown C.T."/>
            <person name="Hug L.A."/>
            <person name="Thomas B.C."/>
            <person name="Sharon I."/>
            <person name="Castelle C.J."/>
            <person name="Singh A."/>
            <person name="Wilkins M.J."/>
            <person name="Williams K.H."/>
            <person name="Banfield J.F."/>
        </authorList>
    </citation>
    <scope>NUCLEOTIDE SEQUENCE [LARGE SCALE GENOMIC DNA]</scope>
</reference>
<dbReference type="PANTHER" id="PTHR11252:SF0">
    <property type="entry name" value="POLYRIBONUCLEOTIDE NUCLEOTIDYLTRANSFERASE 1, MITOCHONDRIAL"/>
    <property type="match status" value="1"/>
</dbReference>
<dbReference type="EC" id="2.7.7.8" evidence="9"/>
<dbReference type="InterPro" id="IPR015847">
    <property type="entry name" value="ExoRNase_PH_dom2"/>
</dbReference>
<dbReference type="CDD" id="cd11363">
    <property type="entry name" value="RNase_PH_PNPase_1"/>
    <property type="match status" value="1"/>
</dbReference>
<dbReference type="SUPFAM" id="SSF46915">
    <property type="entry name" value="Polynucleotide phosphorylase/guanosine pentaphosphate synthase (PNPase/GPSI), domain 3"/>
    <property type="match status" value="1"/>
</dbReference>
<dbReference type="FunFam" id="3.30.1370.10:FF:000001">
    <property type="entry name" value="Polyribonucleotide nucleotidyltransferase"/>
    <property type="match status" value="1"/>
</dbReference>
<dbReference type="PROSITE" id="PS50084">
    <property type="entry name" value="KH_TYPE_1"/>
    <property type="match status" value="1"/>
</dbReference>
<dbReference type="InterPro" id="IPR001247">
    <property type="entry name" value="ExoRNase_PH_dom1"/>
</dbReference>
<accession>A0A0G0UG03</accession>
<dbReference type="SUPFAM" id="SSF54791">
    <property type="entry name" value="Eukaryotic type KH-domain (KH-domain type I)"/>
    <property type="match status" value="1"/>
</dbReference>
<dbReference type="InterPro" id="IPR020568">
    <property type="entry name" value="Ribosomal_Su5_D2-typ_SF"/>
</dbReference>
<dbReference type="GO" id="GO:0000175">
    <property type="term" value="F:3'-5'-RNA exonuclease activity"/>
    <property type="evidence" value="ECO:0007669"/>
    <property type="project" value="TreeGrafter"/>
</dbReference>
<dbReference type="PATRIC" id="fig|1618985.3.peg.866"/>
<evidence type="ECO:0000256" key="8">
    <source>
        <dbReference type="ARBA" id="ARBA00022884"/>
    </source>
</evidence>
<dbReference type="PROSITE" id="PS50126">
    <property type="entry name" value="S1"/>
    <property type="match status" value="1"/>
</dbReference>
<evidence type="ECO:0000256" key="3">
    <source>
        <dbReference type="ARBA" id="ARBA00022490"/>
    </source>
</evidence>
<dbReference type="Pfam" id="PF00575">
    <property type="entry name" value="S1"/>
    <property type="match status" value="1"/>
</dbReference>
<protein>
    <recommendedName>
        <fullName evidence="9">Polyribonucleotide nucleotidyltransferase</fullName>
        <ecNumber evidence="9">2.7.7.8</ecNumber>
    </recommendedName>
    <alternativeName>
        <fullName evidence="9">Polynucleotide phosphorylase</fullName>
        <shortName evidence="9">PNPase</shortName>
    </alternativeName>
</protein>
<dbReference type="SUPFAM" id="SSF50249">
    <property type="entry name" value="Nucleic acid-binding proteins"/>
    <property type="match status" value="1"/>
</dbReference>
<dbReference type="GO" id="GO:0004654">
    <property type="term" value="F:polyribonucleotide nucleotidyltransferase activity"/>
    <property type="evidence" value="ECO:0007669"/>
    <property type="project" value="UniProtKB-UniRule"/>
</dbReference>
<evidence type="ECO:0000256" key="7">
    <source>
        <dbReference type="ARBA" id="ARBA00022842"/>
    </source>
</evidence>
<dbReference type="FunFam" id="3.30.230.70:FF:000001">
    <property type="entry name" value="Polyribonucleotide nucleotidyltransferase"/>
    <property type="match status" value="1"/>
</dbReference>
<dbReference type="AlphaFoldDB" id="A0A0G0UG03"/>
<dbReference type="CDD" id="cd11364">
    <property type="entry name" value="RNase_PH_PNPase_2"/>
    <property type="match status" value="1"/>
</dbReference>
<dbReference type="CDD" id="cd02393">
    <property type="entry name" value="KH-I_PNPase"/>
    <property type="match status" value="1"/>
</dbReference>
<evidence type="ECO:0000259" key="11">
    <source>
        <dbReference type="PROSITE" id="PS50126"/>
    </source>
</evidence>
<evidence type="ECO:0000256" key="5">
    <source>
        <dbReference type="ARBA" id="ARBA00022695"/>
    </source>
</evidence>
<dbReference type="HAMAP" id="MF_01595">
    <property type="entry name" value="PNPase"/>
    <property type="match status" value="1"/>
</dbReference>
<evidence type="ECO:0000313" key="12">
    <source>
        <dbReference type="EMBL" id="KKR86366.1"/>
    </source>
</evidence>
<keyword evidence="8 9" id="KW-0694">RNA-binding</keyword>
<sequence length="724" mass="79999">MIKHFETEWGGKKLIIETGKYAEQAGGSCTVQYGDTVVLAAATMSETAREGMDFFPLTVEYEERLYAAGRIKGSRFIKKEGRPTDEAILTGRAIDRAIRPLFDDRIRNEIQVIITCLAFDGENDPDTIGLIAASCALHMSQIPWNGPIAGIRIGQNNGEWVINPSYQARESSLLDLAFAGTPERIIMVEAGANEAPEDVVLDAFWFGQKHLQKPIELIEQVRVEVGKPKIQISENIDEESKVKKQNIESLAKSFIKEKTRELFFSKPKATKSERREEKRRVKDLLKEFLLEKNVAPEDFRFGLGLVDEIIEEMVTQSILEEGKRVDGRSLNEIRPLICEVQMLPRVHGSAHFKRGETQVLSVVTLGAPGDEQTLDGMEYVGKKRFMHHYNFPPYSVGEVKPMRGPGRREIGHGALAEKALSVVMPDKESFPYTIRVVSEVFGSNGSSSMASTCGTTLALMDAGVPIKAPVAGIAMGLASNSEGKWKVFTDLQDLEDASGGMDFKIAGTKKGITAIQMDTKTIGLTREMVEEAVHQAKEARFTVLDRMLSVLAEPRPDLSPYAPRIITLRINPEYIGDVIGPGGKMINEIIATTGVQSIDIEDDGLVMITSTNAEGAQKAESWIKDLTREAKAGEIFKGKVTRLMDFGAFVEFLPKKEGLVHISALAPWRVNKVSDIVKVGDQIFVKVTEIDDLGRINLSMKDAPGNVYPERQSSPPQPLKPPQN</sequence>
<dbReference type="SUPFAM" id="SSF54211">
    <property type="entry name" value="Ribosomal protein S5 domain 2-like"/>
    <property type="match status" value="2"/>
</dbReference>
<dbReference type="InterPro" id="IPR004088">
    <property type="entry name" value="KH_dom_type_1"/>
</dbReference>
<evidence type="ECO:0000256" key="2">
    <source>
        <dbReference type="ARBA" id="ARBA00007404"/>
    </source>
</evidence>
<dbReference type="Gene3D" id="3.30.230.70">
    <property type="entry name" value="GHMP Kinase, N-terminal domain"/>
    <property type="match status" value="2"/>
</dbReference>
<evidence type="ECO:0000256" key="1">
    <source>
        <dbReference type="ARBA" id="ARBA00004496"/>
    </source>
</evidence>
<dbReference type="GO" id="GO:0006396">
    <property type="term" value="P:RNA processing"/>
    <property type="evidence" value="ECO:0007669"/>
    <property type="project" value="InterPro"/>
</dbReference>
<dbReference type="SUPFAM" id="SSF55666">
    <property type="entry name" value="Ribonuclease PH domain 2-like"/>
    <property type="match status" value="2"/>
</dbReference>
<dbReference type="EMBL" id="LCAH01000014">
    <property type="protein sequence ID" value="KKR86366.1"/>
    <property type="molecule type" value="Genomic_DNA"/>
</dbReference>
<feature type="binding site" evidence="9">
    <location>
        <position position="502"/>
    </location>
    <ligand>
        <name>Mg(2+)</name>
        <dbReference type="ChEBI" id="CHEBI:18420"/>
    </ligand>
</feature>
<evidence type="ECO:0000256" key="10">
    <source>
        <dbReference type="SAM" id="MobiDB-lite"/>
    </source>
</evidence>
<dbReference type="SMART" id="SM00322">
    <property type="entry name" value="KH"/>
    <property type="match status" value="1"/>
</dbReference>
<feature type="region of interest" description="Disordered" evidence="10">
    <location>
        <begin position="702"/>
        <end position="724"/>
    </location>
</feature>
<keyword evidence="5 9" id="KW-0548">Nucleotidyltransferase</keyword>
<dbReference type="SMART" id="SM00316">
    <property type="entry name" value="S1"/>
    <property type="match status" value="1"/>
</dbReference>
<comment type="subcellular location">
    <subcellularLocation>
        <location evidence="1 9">Cytoplasm</location>
    </subcellularLocation>
</comment>
<evidence type="ECO:0000256" key="4">
    <source>
        <dbReference type="ARBA" id="ARBA00022679"/>
    </source>
</evidence>
<dbReference type="InterPro" id="IPR036612">
    <property type="entry name" value="KH_dom_type_1_sf"/>
</dbReference>
<dbReference type="GO" id="GO:0000287">
    <property type="term" value="F:magnesium ion binding"/>
    <property type="evidence" value="ECO:0007669"/>
    <property type="project" value="UniProtKB-UniRule"/>
</dbReference>
<dbReference type="GO" id="GO:0003723">
    <property type="term" value="F:RNA binding"/>
    <property type="evidence" value="ECO:0007669"/>
    <property type="project" value="UniProtKB-UniRule"/>
</dbReference>
<proteinExistence type="inferred from homology"/>
<comment type="similarity">
    <text evidence="2 9">Belongs to the polyribonucleotide nucleotidyltransferase family.</text>
</comment>
<dbReference type="Pfam" id="PF00013">
    <property type="entry name" value="KH_1"/>
    <property type="match status" value="1"/>
</dbReference>
<dbReference type="Gene3D" id="3.30.1370.10">
    <property type="entry name" value="K Homology domain, type 1"/>
    <property type="match status" value="1"/>
</dbReference>
<dbReference type="InterPro" id="IPR012340">
    <property type="entry name" value="NA-bd_OB-fold"/>
</dbReference>
<feature type="binding site" evidence="9">
    <location>
        <position position="496"/>
    </location>
    <ligand>
        <name>Mg(2+)</name>
        <dbReference type="ChEBI" id="CHEBI:18420"/>
    </ligand>
</feature>
<dbReference type="Proteomes" id="UP000034616">
    <property type="component" value="Unassembled WGS sequence"/>
</dbReference>
<dbReference type="InterPro" id="IPR012162">
    <property type="entry name" value="PNPase"/>
</dbReference>
<evidence type="ECO:0000256" key="9">
    <source>
        <dbReference type="HAMAP-Rule" id="MF_01595"/>
    </source>
</evidence>
<comment type="catalytic activity">
    <reaction evidence="9">
        <text>RNA(n+1) + phosphate = RNA(n) + a ribonucleoside 5'-diphosphate</text>
        <dbReference type="Rhea" id="RHEA:22096"/>
        <dbReference type="Rhea" id="RHEA-COMP:14527"/>
        <dbReference type="Rhea" id="RHEA-COMP:17342"/>
        <dbReference type="ChEBI" id="CHEBI:43474"/>
        <dbReference type="ChEBI" id="CHEBI:57930"/>
        <dbReference type="ChEBI" id="CHEBI:140395"/>
        <dbReference type="EC" id="2.7.7.8"/>
    </reaction>
</comment>